<organism evidence="1 2">
    <name type="scientific">Romanomermis culicivorax</name>
    <name type="common">Nematode worm</name>
    <dbReference type="NCBI Taxonomy" id="13658"/>
    <lineage>
        <taxon>Eukaryota</taxon>
        <taxon>Metazoa</taxon>
        <taxon>Ecdysozoa</taxon>
        <taxon>Nematoda</taxon>
        <taxon>Enoplea</taxon>
        <taxon>Dorylaimia</taxon>
        <taxon>Mermithida</taxon>
        <taxon>Mermithoidea</taxon>
        <taxon>Mermithidae</taxon>
        <taxon>Romanomermis</taxon>
    </lineage>
</organism>
<dbReference type="Proteomes" id="UP000887565">
    <property type="component" value="Unplaced"/>
</dbReference>
<sequence length="159" mass="17700">CQNLIRQELYHSNRKVNILTFQTFSITGFKDREESSMLLIVLTFAIMAATAAENRRCSVCSTNGKACKQDYKDMKQNCDYCLQISGTITGNTPDAIKFYLKSKPEHKTLSLAKGKKVFARDCITKSQIQAFGFTPRVDCSNFNNDEGFTGTACTCAGDC</sequence>
<protein>
    <submittedName>
        <fullName evidence="2">Sodefrin-like factor</fullName>
    </submittedName>
</protein>
<name>A0A915L7T9_ROMCU</name>
<evidence type="ECO:0000313" key="2">
    <source>
        <dbReference type="WBParaSite" id="nRc.2.0.1.t47180-RA"/>
    </source>
</evidence>
<dbReference type="WBParaSite" id="nRc.2.0.1.t47180-RA">
    <property type="protein sequence ID" value="nRc.2.0.1.t47180-RA"/>
    <property type="gene ID" value="nRc.2.0.1.g47180"/>
</dbReference>
<reference evidence="2" key="1">
    <citation type="submission" date="2022-11" db="UniProtKB">
        <authorList>
            <consortium name="WormBaseParasite"/>
        </authorList>
    </citation>
    <scope>IDENTIFICATION</scope>
</reference>
<evidence type="ECO:0000313" key="1">
    <source>
        <dbReference type="Proteomes" id="UP000887565"/>
    </source>
</evidence>
<accession>A0A915L7T9</accession>
<keyword evidence="1" id="KW-1185">Reference proteome</keyword>
<proteinExistence type="predicted"/>
<dbReference type="AlphaFoldDB" id="A0A915L7T9"/>